<dbReference type="GO" id="GO:0016810">
    <property type="term" value="F:hydrolase activity, acting on carbon-nitrogen (but not peptide) bonds"/>
    <property type="evidence" value="ECO:0007669"/>
    <property type="project" value="InterPro"/>
</dbReference>
<feature type="chain" id="PRO_5015481516" evidence="1">
    <location>
        <begin position="19"/>
        <end position="429"/>
    </location>
</feature>
<dbReference type="Proteomes" id="UP000244162">
    <property type="component" value="Unassembled WGS sequence"/>
</dbReference>
<dbReference type="PANTHER" id="PTHR43135">
    <property type="entry name" value="ALPHA-D-RIBOSE 1-METHYLPHOSPHONATE 5-TRIPHOSPHATE DIPHOSPHATASE"/>
    <property type="match status" value="1"/>
</dbReference>
<sequence length="429" mass="44142">MKRLLLCAAALIASPLSAETIAITGGRIAIGDGSQPIDNGTVLIRDGRIVAAGSGVAVPAGARRIDAAGKWVSPGLVAGFTRIGIVEVDGVSQTDDSEADGSPFSAAIDVAPAVNPKAGPIAVNRAEGVTRAVVAPAPGKSIFAGQGAIIDLGADADAVMRPRAFQFMEFGEAGALSSGGSRAAAHVAFRNALMEAQAMARGASDDGFERQLTRLDAQALVPIVNGTVPLLIHVERASDILRTLELAREFPKLKLVLVGASEGWTVAPQIAAAKVPVIASALADLPASFESLAATQSNIGRLKAAGVNVSIGMINDDEARQARLIKQYAGNLVGLTRVPGASGLDWGAALATITSKPAEAVGLGSEIGSLKPGLRADIVVWDGDPLELSSAPTLVMIDGVEQPLENRQTKLRDRFRQAPEGALPKAYEW</sequence>
<evidence type="ECO:0000256" key="1">
    <source>
        <dbReference type="SAM" id="SignalP"/>
    </source>
</evidence>
<dbReference type="InterPro" id="IPR006680">
    <property type="entry name" value="Amidohydro-rel"/>
</dbReference>
<dbReference type="Gene3D" id="2.30.40.10">
    <property type="entry name" value="Urease, subunit C, domain 1"/>
    <property type="match status" value="1"/>
</dbReference>
<dbReference type="InterPro" id="IPR032466">
    <property type="entry name" value="Metal_Hydrolase"/>
</dbReference>
<dbReference type="PANTHER" id="PTHR43135:SF3">
    <property type="entry name" value="ALPHA-D-RIBOSE 1-METHYLPHOSPHONATE 5-TRIPHOSPHATE DIPHOSPHATASE"/>
    <property type="match status" value="1"/>
</dbReference>
<gene>
    <name evidence="3" type="ORF">CLG96_11920</name>
</gene>
<dbReference type="Pfam" id="PF01979">
    <property type="entry name" value="Amidohydro_1"/>
    <property type="match status" value="1"/>
</dbReference>
<organism evidence="3 4">
    <name type="scientific">Sphingomonas oleivorans</name>
    <dbReference type="NCBI Taxonomy" id="1735121"/>
    <lineage>
        <taxon>Bacteria</taxon>
        <taxon>Pseudomonadati</taxon>
        <taxon>Pseudomonadota</taxon>
        <taxon>Alphaproteobacteria</taxon>
        <taxon>Sphingomonadales</taxon>
        <taxon>Sphingomonadaceae</taxon>
        <taxon>Sphingomonas</taxon>
    </lineage>
</organism>
<dbReference type="InterPro" id="IPR051781">
    <property type="entry name" value="Metallo-dep_Hydrolase"/>
</dbReference>
<accession>A0A2T5FVQ9</accession>
<evidence type="ECO:0000259" key="2">
    <source>
        <dbReference type="Pfam" id="PF01979"/>
    </source>
</evidence>
<dbReference type="SUPFAM" id="SSF51338">
    <property type="entry name" value="Composite domain of metallo-dependent hydrolases"/>
    <property type="match status" value="1"/>
</dbReference>
<evidence type="ECO:0000313" key="4">
    <source>
        <dbReference type="Proteomes" id="UP000244162"/>
    </source>
</evidence>
<dbReference type="RefSeq" id="WP_107968221.1">
    <property type="nucleotide sequence ID" value="NZ_NWBU01000010.1"/>
</dbReference>
<dbReference type="EMBL" id="NWBU01000010">
    <property type="protein sequence ID" value="PTQ09868.1"/>
    <property type="molecule type" value="Genomic_DNA"/>
</dbReference>
<dbReference type="InterPro" id="IPR011059">
    <property type="entry name" value="Metal-dep_hydrolase_composite"/>
</dbReference>
<feature type="signal peptide" evidence="1">
    <location>
        <begin position="1"/>
        <end position="18"/>
    </location>
</feature>
<evidence type="ECO:0000313" key="3">
    <source>
        <dbReference type="EMBL" id="PTQ09868.1"/>
    </source>
</evidence>
<proteinExistence type="predicted"/>
<dbReference type="Gene3D" id="3.20.20.140">
    <property type="entry name" value="Metal-dependent hydrolases"/>
    <property type="match status" value="1"/>
</dbReference>
<keyword evidence="4" id="KW-1185">Reference proteome</keyword>
<keyword evidence="3" id="KW-0378">Hydrolase</keyword>
<dbReference type="SUPFAM" id="SSF51556">
    <property type="entry name" value="Metallo-dependent hydrolases"/>
    <property type="match status" value="1"/>
</dbReference>
<protein>
    <submittedName>
        <fullName evidence="3">Amidohydrolase</fullName>
    </submittedName>
</protein>
<keyword evidence="1" id="KW-0732">Signal</keyword>
<dbReference type="OrthoDB" id="9802793at2"/>
<name>A0A2T5FVQ9_9SPHN</name>
<reference evidence="3 4" key="1">
    <citation type="submission" date="2017-09" db="EMBL/GenBank/DDBJ databases">
        <title>Sphingomonas panjinensis sp.nov., isolated from oil-contaminated soil.</title>
        <authorList>
            <person name="Wang L."/>
            <person name="Chen L."/>
        </authorList>
    </citation>
    <scope>NUCLEOTIDE SEQUENCE [LARGE SCALE GENOMIC DNA]</scope>
    <source>
        <strain evidence="3 4">FW-11</strain>
    </source>
</reference>
<dbReference type="AlphaFoldDB" id="A0A2T5FVQ9"/>
<feature type="domain" description="Amidohydrolase-related" evidence="2">
    <location>
        <begin position="276"/>
        <end position="396"/>
    </location>
</feature>
<comment type="caution">
    <text evidence="3">The sequence shown here is derived from an EMBL/GenBank/DDBJ whole genome shotgun (WGS) entry which is preliminary data.</text>
</comment>